<feature type="transmembrane region" description="Helical" evidence="11">
    <location>
        <begin position="116"/>
        <end position="142"/>
    </location>
</feature>
<dbReference type="InterPro" id="IPR011059">
    <property type="entry name" value="Metal-dep_hydrolase_composite"/>
</dbReference>
<reference evidence="13 14" key="1">
    <citation type="submission" date="2015-02" db="EMBL/GenBank/DDBJ databases">
        <title>Draft genome sequences of ten Microbacterium spp. with emphasis on heavy metal contaminated environments.</title>
        <authorList>
            <person name="Corretto E."/>
        </authorList>
    </citation>
    <scope>NUCLEOTIDE SEQUENCE [LARGE SCALE GENOMIC DNA]</scope>
    <source>
        <strain evidence="13 14">BEL163</strain>
    </source>
</reference>
<evidence type="ECO:0000256" key="9">
    <source>
        <dbReference type="ARBA" id="ARBA00037295"/>
    </source>
</evidence>
<dbReference type="InterPro" id="IPR013108">
    <property type="entry name" value="Amidohydro_3"/>
</dbReference>
<dbReference type="FunFam" id="1.20.1250.20:FF:000001">
    <property type="entry name" value="Dicarboxylate MFS transporter"/>
    <property type="match status" value="1"/>
</dbReference>
<dbReference type="GO" id="GO:0016810">
    <property type="term" value="F:hydrolase activity, acting on carbon-nitrogen (but not peptide) bonds"/>
    <property type="evidence" value="ECO:0007669"/>
    <property type="project" value="InterPro"/>
</dbReference>
<feature type="transmembrane region" description="Helical" evidence="11">
    <location>
        <begin position="277"/>
        <end position="300"/>
    </location>
</feature>
<protein>
    <recommendedName>
        <fullName evidence="10">Putative proline/betaine transporter</fullName>
    </recommendedName>
</protein>
<evidence type="ECO:0000256" key="5">
    <source>
        <dbReference type="ARBA" id="ARBA00022692"/>
    </source>
</evidence>
<dbReference type="Pfam" id="PF07969">
    <property type="entry name" value="Amidohydro_3"/>
    <property type="match status" value="1"/>
</dbReference>
<evidence type="ECO:0000313" key="13">
    <source>
        <dbReference type="EMBL" id="KJL22155.1"/>
    </source>
</evidence>
<dbReference type="Gene3D" id="3.10.310.70">
    <property type="match status" value="1"/>
</dbReference>
<feature type="transmembrane region" description="Helical" evidence="11">
    <location>
        <begin position="189"/>
        <end position="207"/>
    </location>
</feature>
<feature type="transmembrane region" description="Helical" evidence="11">
    <location>
        <begin position="369"/>
        <end position="389"/>
    </location>
</feature>
<dbReference type="EMBL" id="JYIV01000026">
    <property type="protein sequence ID" value="KJL22155.1"/>
    <property type="molecule type" value="Genomic_DNA"/>
</dbReference>
<feature type="transmembrane region" description="Helical" evidence="11">
    <location>
        <begin position="154"/>
        <end position="177"/>
    </location>
</feature>
<dbReference type="GO" id="GO:0015293">
    <property type="term" value="F:symporter activity"/>
    <property type="evidence" value="ECO:0007669"/>
    <property type="project" value="UniProtKB-KW"/>
</dbReference>
<dbReference type="PANTHER" id="PTHR43045:SF1">
    <property type="entry name" value="SHIKIMATE TRANSPORTER"/>
    <property type="match status" value="1"/>
</dbReference>
<dbReference type="PROSITE" id="PS50850">
    <property type="entry name" value="MFS"/>
    <property type="match status" value="1"/>
</dbReference>
<comment type="function">
    <text evidence="9">May be a proton symporter involved in the uptake of osmolytes such as proline and glycine betaine.</text>
</comment>
<comment type="subcellular location">
    <subcellularLocation>
        <location evidence="1">Cell membrane</location>
        <topology evidence="1">Multi-pass membrane protein</topology>
    </subcellularLocation>
</comment>
<evidence type="ECO:0000256" key="6">
    <source>
        <dbReference type="ARBA" id="ARBA00022847"/>
    </source>
</evidence>
<dbReference type="InterPro" id="IPR036259">
    <property type="entry name" value="MFS_trans_sf"/>
</dbReference>
<sequence>MTTTPTSGTHTRARRAGIAAFVGTTIEWYDFYVYATAAALVFGPLFFPSGDRLAETAAAFATFAVAFLVRPLGGIIFGHIGDKLGRRTSLVITLLMMGAATVLVGCLPTYENIGILAPILLILLRAVQGLAVGGEWGGAVLMSVEHAPEKSKTFYGGFTQLGNPAGALLASGIFAIMTRMGDDFIINGGWRIPFLLSIVLVGVGFWVRYRVEETPVFEAKVEGRKQSMPLAFALRTNWRPILLGIGILPISTGGYYLATTFATAYATGDTVAISEQVILDAMTIASFVEFVVTLPVAWLGDKWGRKNVMYIGLITSVLTFVPFLLILPGRIEPLIFLFASLVRIAMSATYAPIAALLSQMFRPQARYTSIALSYGVGAAVWAGFSPWFATQLIAWTGSIWSVIAMFIGMALIAGICTRLAPQHSDEAPVTASFTARTDTTAKPAALTPERPRQPAFLPHATTANRFPMRKLTPFDRSAQTAPLLLTAHAIHTADADATTATAMLIDRGRILAIGTPAACEAAAEGVGLSPERIDLGDAVIVPGFVDAHAHPLMFGQMMTWVDCGPEKAASIPEIVALLKAAAADLPAGRPVRGYGYEQRNLAEKRHPTRFELDEVAADREVYLMNASGHGGVVNSYTLELNGVDRDTPNPDGGEFFRDAEGELTGELSDAACNILTGVHGVKIGHHGPNFHLADEPEEHLRQLDAATQRFLAGGVTSIGDAQVTRREFDMYLRLAEAGRLELRVSMYLLSHLLDEALEMGLVGQFGNAHLSFAGIKFYADGTLGGWTAYFPDGYVGDPCRTGQLYHEPAEYEGLIRKAHAAGLQTATHAQSPTAIEMVVSAIEAALAEHPDADARHRIEHCGLPTPEQIERMAAAGIRPVNQTQHYFNWGEGVEEAIGTPGERFNPLGEFERAGVPFTISSDAPVAEPIPLEAIQTAVTRVTRRGHKLGPDDLRISALAALRAHTIEGAVSIGREDDLGSLEVGKYADFAVLSGDPLAVPAEEISAITVRETWVDGVRRHRV</sequence>
<dbReference type="SUPFAM" id="SSF51338">
    <property type="entry name" value="Composite domain of metallo-dependent hydrolases"/>
    <property type="match status" value="1"/>
</dbReference>
<feature type="transmembrane region" description="Helical" evidence="11">
    <location>
        <begin position="307"/>
        <end position="328"/>
    </location>
</feature>
<dbReference type="InterPro" id="IPR020846">
    <property type="entry name" value="MFS_dom"/>
</dbReference>
<gene>
    <name evidence="13" type="primary">yhjE_5</name>
    <name evidence="13" type="ORF">RN51_02035</name>
</gene>
<evidence type="ECO:0000256" key="8">
    <source>
        <dbReference type="ARBA" id="ARBA00023136"/>
    </source>
</evidence>
<dbReference type="Pfam" id="PF00083">
    <property type="entry name" value="Sugar_tr"/>
    <property type="match status" value="1"/>
</dbReference>
<dbReference type="CDD" id="cd17369">
    <property type="entry name" value="MFS_ShiA_like"/>
    <property type="match status" value="1"/>
</dbReference>
<comment type="similarity">
    <text evidence="2">Belongs to the major facilitator superfamily. Metabolite:H+ Symporter (MHS) family (TC 2.A.1.6) family.</text>
</comment>
<dbReference type="SUPFAM" id="SSF103473">
    <property type="entry name" value="MFS general substrate transporter"/>
    <property type="match status" value="1"/>
</dbReference>
<keyword evidence="3" id="KW-0813">Transport</keyword>
<dbReference type="CDD" id="cd01300">
    <property type="entry name" value="YtcJ_like"/>
    <property type="match status" value="1"/>
</dbReference>
<name>A0A0F0KPU1_9MICO</name>
<dbReference type="Gene3D" id="1.20.1250.20">
    <property type="entry name" value="MFS general substrate transporter like domains"/>
    <property type="match status" value="2"/>
</dbReference>
<comment type="caution">
    <text evidence="13">The sequence shown here is derived from an EMBL/GenBank/DDBJ whole genome shotgun (WGS) entry which is preliminary data.</text>
</comment>
<keyword evidence="7 11" id="KW-1133">Transmembrane helix</keyword>
<dbReference type="PATRIC" id="fig|82380.10.peg.2046"/>
<feature type="transmembrane region" description="Helical" evidence="11">
    <location>
        <begin position="31"/>
        <end position="50"/>
    </location>
</feature>
<evidence type="ECO:0000256" key="3">
    <source>
        <dbReference type="ARBA" id="ARBA00022448"/>
    </source>
</evidence>
<proteinExistence type="inferred from homology"/>
<evidence type="ECO:0000256" key="4">
    <source>
        <dbReference type="ARBA" id="ARBA00022475"/>
    </source>
</evidence>
<dbReference type="InterPro" id="IPR005828">
    <property type="entry name" value="MFS_sugar_transport-like"/>
</dbReference>
<feature type="transmembrane region" description="Helical" evidence="11">
    <location>
        <begin position="334"/>
        <end position="357"/>
    </location>
</feature>
<evidence type="ECO:0000313" key="14">
    <source>
        <dbReference type="Proteomes" id="UP000033725"/>
    </source>
</evidence>
<organism evidence="13 14">
    <name type="scientific">Microbacterium oxydans</name>
    <dbReference type="NCBI Taxonomy" id="82380"/>
    <lineage>
        <taxon>Bacteria</taxon>
        <taxon>Bacillati</taxon>
        <taxon>Actinomycetota</taxon>
        <taxon>Actinomycetes</taxon>
        <taxon>Micrococcales</taxon>
        <taxon>Microbacteriaceae</taxon>
        <taxon>Microbacterium</taxon>
    </lineage>
</organism>
<dbReference type="InterPro" id="IPR032466">
    <property type="entry name" value="Metal_Hydrolase"/>
</dbReference>
<feature type="transmembrane region" description="Helical" evidence="11">
    <location>
        <begin position="395"/>
        <end position="416"/>
    </location>
</feature>
<dbReference type="InterPro" id="IPR033932">
    <property type="entry name" value="YtcJ-like"/>
</dbReference>
<dbReference type="SUPFAM" id="SSF51556">
    <property type="entry name" value="Metallo-dependent hydrolases"/>
    <property type="match status" value="1"/>
</dbReference>
<evidence type="ECO:0000259" key="12">
    <source>
        <dbReference type="PROSITE" id="PS50850"/>
    </source>
</evidence>
<dbReference type="Gene3D" id="2.30.40.10">
    <property type="entry name" value="Urease, subunit C, domain 1"/>
    <property type="match status" value="1"/>
</dbReference>
<evidence type="ECO:0000256" key="10">
    <source>
        <dbReference type="ARBA" id="ARBA00039918"/>
    </source>
</evidence>
<evidence type="ECO:0000256" key="1">
    <source>
        <dbReference type="ARBA" id="ARBA00004651"/>
    </source>
</evidence>
<dbReference type="Proteomes" id="UP000033725">
    <property type="component" value="Unassembled WGS sequence"/>
</dbReference>
<keyword evidence="8 11" id="KW-0472">Membrane</keyword>
<feature type="transmembrane region" description="Helical" evidence="11">
    <location>
        <begin position="90"/>
        <end position="110"/>
    </location>
</feature>
<evidence type="ECO:0000256" key="2">
    <source>
        <dbReference type="ARBA" id="ARBA00008240"/>
    </source>
</evidence>
<dbReference type="InterPro" id="IPR011701">
    <property type="entry name" value="MFS"/>
</dbReference>
<keyword evidence="5 11" id="KW-0812">Transmembrane</keyword>
<keyword evidence="6" id="KW-0769">Symport</keyword>
<dbReference type="GO" id="GO:0005886">
    <property type="term" value="C:plasma membrane"/>
    <property type="evidence" value="ECO:0007669"/>
    <property type="project" value="UniProtKB-SubCell"/>
</dbReference>
<evidence type="ECO:0000256" key="7">
    <source>
        <dbReference type="ARBA" id="ARBA00022989"/>
    </source>
</evidence>
<feature type="transmembrane region" description="Helical" evidence="11">
    <location>
        <begin position="241"/>
        <end position="265"/>
    </location>
</feature>
<dbReference type="Pfam" id="PF07690">
    <property type="entry name" value="MFS_1"/>
    <property type="match status" value="1"/>
</dbReference>
<dbReference type="AlphaFoldDB" id="A0A0F0KPU1"/>
<accession>A0A0F0KPU1</accession>
<keyword evidence="4" id="KW-1003">Cell membrane</keyword>
<dbReference type="Gene3D" id="3.20.20.140">
    <property type="entry name" value="Metal-dependent hydrolases"/>
    <property type="match status" value="1"/>
</dbReference>
<evidence type="ECO:0000256" key="11">
    <source>
        <dbReference type="SAM" id="Phobius"/>
    </source>
</evidence>
<feature type="transmembrane region" description="Helical" evidence="11">
    <location>
        <begin position="56"/>
        <end position="78"/>
    </location>
</feature>
<dbReference type="PANTHER" id="PTHR43045">
    <property type="entry name" value="SHIKIMATE TRANSPORTER"/>
    <property type="match status" value="1"/>
</dbReference>
<feature type="domain" description="Major facilitator superfamily (MFS) profile" evidence="12">
    <location>
        <begin position="16"/>
        <end position="425"/>
    </location>
</feature>